<dbReference type="GO" id="GO:0044718">
    <property type="term" value="P:siderophore transmembrane transport"/>
    <property type="evidence" value="ECO:0007669"/>
    <property type="project" value="TreeGrafter"/>
</dbReference>
<dbReference type="InterPro" id="IPR037066">
    <property type="entry name" value="Plug_dom_sf"/>
</dbReference>
<evidence type="ECO:0000256" key="9">
    <source>
        <dbReference type="ARBA" id="ARBA00023237"/>
    </source>
</evidence>
<evidence type="ECO:0000256" key="2">
    <source>
        <dbReference type="ARBA" id="ARBA00022448"/>
    </source>
</evidence>
<evidence type="ECO:0000259" key="14">
    <source>
        <dbReference type="Pfam" id="PF07715"/>
    </source>
</evidence>
<keyword evidence="5 12" id="KW-0732">Signal</keyword>
<dbReference type="Gene3D" id="2.60.40.1120">
    <property type="entry name" value="Carboxypeptidase-like, regulatory domain"/>
    <property type="match status" value="1"/>
</dbReference>
<evidence type="ECO:0000256" key="12">
    <source>
        <dbReference type="SAM" id="SignalP"/>
    </source>
</evidence>
<reference evidence="15 16" key="1">
    <citation type="submission" date="2018-09" db="EMBL/GenBank/DDBJ databases">
        <title>Arachidicoccus sp. nov., a bacterium isolated from soil.</title>
        <authorList>
            <person name="Weon H.-Y."/>
            <person name="Kwon S.-W."/>
            <person name="Lee S.A."/>
        </authorList>
    </citation>
    <scope>NUCLEOTIDE SEQUENCE [LARGE SCALE GENOMIC DNA]</scope>
    <source>
        <strain evidence="15 16">KIS59-12</strain>
    </source>
</reference>
<keyword evidence="3 10" id="KW-1134">Transmembrane beta strand</keyword>
<dbReference type="SUPFAM" id="SSF49464">
    <property type="entry name" value="Carboxypeptidase regulatory domain-like"/>
    <property type="match status" value="1"/>
</dbReference>
<feature type="chain" id="PRO_5017269463" evidence="12">
    <location>
        <begin position="18"/>
        <end position="722"/>
    </location>
</feature>
<keyword evidence="2 10" id="KW-0813">Transport</keyword>
<proteinExistence type="inferred from homology"/>
<feature type="domain" description="TonB-dependent receptor plug" evidence="14">
    <location>
        <begin position="118"/>
        <end position="225"/>
    </location>
</feature>
<dbReference type="GO" id="GO:0009279">
    <property type="term" value="C:cell outer membrane"/>
    <property type="evidence" value="ECO:0007669"/>
    <property type="project" value="UniProtKB-SubCell"/>
</dbReference>
<evidence type="ECO:0000259" key="13">
    <source>
        <dbReference type="Pfam" id="PF00593"/>
    </source>
</evidence>
<evidence type="ECO:0000256" key="4">
    <source>
        <dbReference type="ARBA" id="ARBA00022692"/>
    </source>
</evidence>
<dbReference type="InterPro" id="IPR039426">
    <property type="entry name" value="TonB-dep_rcpt-like"/>
</dbReference>
<dbReference type="InterPro" id="IPR036942">
    <property type="entry name" value="Beta-barrel_TonB_sf"/>
</dbReference>
<name>A0A386HT88_9BACT</name>
<sequence length="722" mass="80150">MKCFLMLLLLSSQVAIAQQKLVVHVLNDDTQQPVPNATIISSASNISITCNNQGVGILTGIPIGKLLLHISSVGYETKSTTVNIHPNQIDTINVDLDPEEQALQDVIVSSTRNNSYIKDLPVRVEVIGADDINEKIGSTPANVSELLGEASGLQVLPTSTTTGNMSVRIQGLEGRYTQLLQDGFPMYGGFSGGLSLLQIPPLNLKRVEIIKGASSALYGGDAIAGLVNFVTKTPEATPHFDFLMNQSQRGATDISSFYSGRENKLGITLLATYDRQSANDINRDGFADLPESETVTFNPKMFYYFNDSTIVSLSVNATSDNRAGGDIFAIQNRPNVAHPYLEQNKSQRNYYQLSFTKQFHHGNVLTLKNSLSYYNRTITLPDYAFGGKDWNSYSEASYLLNWGNHKTVVGLNFTTDDFIQNKDLSTMPGSYSFNTLGAFIQDDWELTDKLHSEIGFRADKQNEFGYFPLPRVALLYKISPDFYARIGGGMGYQIPTVFNILPDQSDFSHVLPIGNAIKSTQSKGVNLDFNYSTKLGDDISFTYNQNFFLTHISNPVFPQPDSLKKGVYDLINAGGTELAKGLESNFKFDMDNWEFVADYTYTNAKNRFDNNSQPVPLNPIHKILLTLVYEKEGHFRAGIEGYYSGAQYLSDGSRTRDYSTVDLVAEKMFKHFSIIANIENIADTRQSRFGPLVNPPYNNPTISEIYAPLAGRVANLEIRFQL</sequence>
<dbReference type="KEGG" id="ark:D6B99_15570"/>
<dbReference type="Gene3D" id="2.40.170.20">
    <property type="entry name" value="TonB-dependent receptor, beta-barrel domain"/>
    <property type="match status" value="1"/>
</dbReference>
<dbReference type="AlphaFoldDB" id="A0A386HT88"/>
<dbReference type="EMBL" id="CP032489">
    <property type="protein sequence ID" value="AYD48902.1"/>
    <property type="molecule type" value="Genomic_DNA"/>
</dbReference>
<keyword evidence="8 15" id="KW-0675">Receptor</keyword>
<feature type="signal peptide" evidence="12">
    <location>
        <begin position="1"/>
        <end position="17"/>
    </location>
</feature>
<dbReference type="Gene3D" id="2.170.130.10">
    <property type="entry name" value="TonB-dependent receptor, plug domain"/>
    <property type="match status" value="1"/>
</dbReference>
<keyword evidence="4 10" id="KW-0812">Transmembrane</keyword>
<dbReference type="InterPro" id="IPR008969">
    <property type="entry name" value="CarboxyPept-like_regulatory"/>
</dbReference>
<dbReference type="OrthoDB" id="1109239at2"/>
<evidence type="ECO:0000313" key="16">
    <source>
        <dbReference type="Proteomes" id="UP000266118"/>
    </source>
</evidence>
<evidence type="ECO:0000256" key="10">
    <source>
        <dbReference type="PROSITE-ProRule" id="PRU01360"/>
    </source>
</evidence>
<organism evidence="15 16">
    <name type="scientific">Arachidicoccus soli</name>
    <dbReference type="NCBI Taxonomy" id="2341117"/>
    <lineage>
        <taxon>Bacteria</taxon>
        <taxon>Pseudomonadati</taxon>
        <taxon>Bacteroidota</taxon>
        <taxon>Chitinophagia</taxon>
        <taxon>Chitinophagales</taxon>
        <taxon>Chitinophagaceae</taxon>
        <taxon>Arachidicoccus</taxon>
    </lineage>
</organism>
<dbReference type="SUPFAM" id="SSF56935">
    <property type="entry name" value="Porins"/>
    <property type="match status" value="1"/>
</dbReference>
<keyword evidence="6 11" id="KW-0798">TonB box</keyword>
<dbReference type="Pfam" id="PF07715">
    <property type="entry name" value="Plug"/>
    <property type="match status" value="1"/>
</dbReference>
<evidence type="ECO:0000256" key="7">
    <source>
        <dbReference type="ARBA" id="ARBA00023136"/>
    </source>
</evidence>
<dbReference type="Pfam" id="PF13715">
    <property type="entry name" value="CarbopepD_reg_2"/>
    <property type="match status" value="1"/>
</dbReference>
<dbReference type="PANTHER" id="PTHR30069">
    <property type="entry name" value="TONB-DEPENDENT OUTER MEMBRANE RECEPTOR"/>
    <property type="match status" value="1"/>
</dbReference>
<comment type="similarity">
    <text evidence="10 11">Belongs to the TonB-dependent receptor family.</text>
</comment>
<dbReference type="GO" id="GO:0015344">
    <property type="term" value="F:siderophore uptake transmembrane transporter activity"/>
    <property type="evidence" value="ECO:0007669"/>
    <property type="project" value="TreeGrafter"/>
</dbReference>
<comment type="subcellular location">
    <subcellularLocation>
        <location evidence="1 10">Cell outer membrane</location>
        <topology evidence="1 10">Multi-pass membrane protein</topology>
    </subcellularLocation>
</comment>
<dbReference type="InterPro" id="IPR000531">
    <property type="entry name" value="Beta-barrel_TonB"/>
</dbReference>
<evidence type="ECO:0000313" key="15">
    <source>
        <dbReference type="EMBL" id="AYD48902.1"/>
    </source>
</evidence>
<evidence type="ECO:0000256" key="8">
    <source>
        <dbReference type="ARBA" id="ARBA00023170"/>
    </source>
</evidence>
<evidence type="ECO:0000256" key="3">
    <source>
        <dbReference type="ARBA" id="ARBA00022452"/>
    </source>
</evidence>
<evidence type="ECO:0000256" key="5">
    <source>
        <dbReference type="ARBA" id="ARBA00022729"/>
    </source>
</evidence>
<keyword evidence="16" id="KW-1185">Reference proteome</keyword>
<dbReference type="Pfam" id="PF00593">
    <property type="entry name" value="TonB_dep_Rec_b-barrel"/>
    <property type="match status" value="1"/>
</dbReference>
<dbReference type="Proteomes" id="UP000266118">
    <property type="component" value="Chromosome"/>
</dbReference>
<accession>A0A386HT88</accession>
<dbReference type="PROSITE" id="PS52016">
    <property type="entry name" value="TONB_DEPENDENT_REC_3"/>
    <property type="match status" value="1"/>
</dbReference>
<dbReference type="InterPro" id="IPR012910">
    <property type="entry name" value="Plug_dom"/>
</dbReference>
<evidence type="ECO:0000256" key="11">
    <source>
        <dbReference type="RuleBase" id="RU003357"/>
    </source>
</evidence>
<protein>
    <submittedName>
        <fullName evidence="15">TonB-dependent receptor</fullName>
    </submittedName>
</protein>
<feature type="domain" description="TonB-dependent receptor-like beta-barrel" evidence="13">
    <location>
        <begin position="316"/>
        <end position="681"/>
    </location>
</feature>
<gene>
    <name evidence="15" type="ORF">D6B99_15570</name>
</gene>
<evidence type="ECO:0000256" key="6">
    <source>
        <dbReference type="ARBA" id="ARBA00023077"/>
    </source>
</evidence>
<evidence type="ECO:0000256" key="1">
    <source>
        <dbReference type="ARBA" id="ARBA00004571"/>
    </source>
</evidence>
<dbReference type="PANTHER" id="PTHR30069:SF29">
    <property type="entry name" value="HEMOGLOBIN AND HEMOGLOBIN-HAPTOGLOBIN-BINDING PROTEIN 1-RELATED"/>
    <property type="match status" value="1"/>
</dbReference>
<keyword evidence="9 10" id="KW-0998">Cell outer membrane</keyword>
<keyword evidence="7 10" id="KW-0472">Membrane</keyword>
<dbReference type="RefSeq" id="WP_119990097.1">
    <property type="nucleotide sequence ID" value="NZ_CP032489.1"/>
</dbReference>